<evidence type="ECO:0000256" key="6">
    <source>
        <dbReference type="SAM" id="MobiDB-lite"/>
    </source>
</evidence>
<keyword evidence="8" id="KW-1185">Reference proteome</keyword>
<organism evidence="7 8">
    <name type="scientific">Larsenimonas rhizosphaerae</name>
    <dbReference type="NCBI Taxonomy" id="2944682"/>
    <lineage>
        <taxon>Bacteria</taxon>
        <taxon>Pseudomonadati</taxon>
        <taxon>Pseudomonadota</taxon>
        <taxon>Gammaproteobacteria</taxon>
        <taxon>Oceanospirillales</taxon>
        <taxon>Halomonadaceae</taxon>
        <taxon>Larsenimonas</taxon>
    </lineage>
</organism>
<keyword evidence="7" id="KW-0966">Cell projection</keyword>
<keyword evidence="7" id="KW-0969">Cilium</keyword>
<evidence type="ECO:0000256" key="4">
    <source>
        <dbReference type="ARBA" id="ARBA00023143"/>
    </source>
</evidence>
<proteinExistence type="inferred from homology"/>
<name>A0AA41ZFB7_9GAMM</name>
<dbReference type="PANTHER" id="PTHR34653">
    <property type="match status" value="1"/>
</dbReference>
<protein>
    <recommendedName>
        <fullName evidence="3 5">Flagellar hook-basal body complex protein FliE</fullName>
    </recommendedName>
</protein>
<dbReference type="Pfam" id="PF02049">
    <property type="entry name" value="FliE"/>
    <property type="match status" value="1"/>
</dbReference>
<keyword evidence="7" id="KW-0282">Flagellum</keyword>
<reference evidence="7" key="1">
    <citation type="submission" date="2022-11" db="EMBL/GenBank/DDBJ databases">
        <title>Larsenimonas rhizosphaerae sp. nov., isolated from a tidal mudflat.</title>
        <authorList>
            <person name="Lee S.D."/>
            <person name="Kim I.S."/>
        </authorList>
    </citation>
    <scope>NUCLEOTIDE SEQUENCE</scope>
    <source>
        <strain evidence="7">GH2-1</strain>
    </source>
</reference>
<dbReference type="GO" id="GO:0003774">
    <property type="term" value="F:cytoskeletal motor activity"/>
    <property type="evidence" value="ECO:0007669"/>
    <property type="project" value="InterPro"/>
</dbReference>
<comment type="similarity">
    <text evidence="2 5">Belongs to the FliE family.</text>
</comment>
<evidence type="ECO:0000256" key="1">
    <source>
        <dbReference type="ARBA" id="ARBA00004117"/>
    </source>
</evidence>
<dbReference type="GO" id="GO:0009425">
    <property type="term" value="C:bacterial-type flagellum basal body"/>
    <property type="evidence" value="ECO:0007669"/>
    <property type="project" value="UniProtKB-SubCell"/>
</dbReference>
<dbReference type="GO" id="GO:0071973">
    <property type="term" value="P:bacterial-type flagellum-dependent cell motility"/>
    <property type="evidence" value="ECO:0007669"/>
    <property type="project" value="InterPro"/>
</dbReference>
<evidence type="ECO:0000256" key="2">
    <source>
        <dbReference type="ARBA" id="ARBA00009272"/>
    </source>
</evidence>
<dbReference type="AlphaFoldDB" id="A0AA41ZFB7"/>
<dbReference type="PRINTS" id="PR01006">
    <property type="entry name" value="FLGHOOKFLIE"/>
</dbReference>
<dbReference type="Proteomes" id="UP001165678">
    <property type="component" value="Unassembled WGS sequence"/>
</dbReference>
<sequence>MAINTTGSMQAVLQQLQATATQASQQPLSGGASALSDGDSNNHVSFAGMLKSSIDRIDGMRQAANVKAEQFERGVPGIGINDVMVDMQKSSVAMEMGIQVRNRLMSAYKEIMSMQV</sequence>
<dbReference type="NCBIfam" id="TIGR00205">
    <property type="entry name" value="fliE"/>
    <property type="match status" value="1"/>
</dbReference>
<keyword evidence="4 5" id="KW-0975">Bacterial flagellum</keyword>
<evidence type="ECO:0000256" key="3">
    <source>
        <dbReference type="ARBA" id="ARBA00018024"/>
    </source>
</evidence>
<accession>A0AA41ZFB7</accession>
<comment type="caution">
    <text evidence="7">The sequence shown here is derived from an EMBL/GenBank/DDBJ whole genome shotgun (WGS) entry which is preliminary data.</text>
</comment>
<dbReference type="PANTHER" id="PTHR34653:SF1">
    <property type="entry name" value="FLAGELLAR HOOK-BASAL BODY COMPLEX PROTEIN FLIE"/>
    <property type="match status" value="1"/>
</dbReference>
<evidence type="ECO:0000313" key="8">
    <source>
        <dbReference type="Proteomes" id="UP001165678"/>
    </source>
</evidence>
<comment type="subcellular location">
    <subcellularLocation>
        <location evidence="1 5">Bacterial flagellum basal body</location>
    </subcellularLocation>
</comment>
<evidence type="ECO:0000256" key="5">
    <source>
        <dbReference type="HAMAP-Rule" id="MF_00724"/>
    </source>
</evidence>
<dbReference type="EMBL" id="JAPIVE010000001">
    <property type="protein sequence ID" value="MCX2523124.1"/>
    <property type="molecule type" value="Genomic_DNA"/>
</dbReference>
<dbReference type="RefSeq" id="WP_265895484.1">
    <property type="nucleotide sequence ID" value="NZ_JAPIVE010000001.1"/>
</dbReference>
<feature type="region of interest" description="Disordered" evidence="6">
    <location>
        <begin position="20"/>
        <end position="39"/>
    </location>
</feature>
<dbReference type="HAMAP" id="MF_00724">
    <property type="entry name" value="FliE"/>
    <property type="match status" value="1"/>
</dbReference>
<gene>
    <name evidence="5 7" type="primary">fliE</name>
    <name evidence="7" type="ORF">OQ287_02615</name>
</gene>
<dbReference type="GO" id="GO:0005198">
    <property type="term" value="F:structural molecule activity"/>
    <property type="evidence" value="ECO:0007669"/>
    <property type="project" value="UniProtKB-UniRule"/>
</dbReference>
<dbReference type="InterPro" id="IPR001624">
    <property type="entry name" value="FliE"/>
</dbReference>
<evidence type="ECO:0000313" key="7">
    <source>
        <dbReference type="EMBL" id="MCX2523124.1"/>
    </source>
</evidence>